<feature type="transmembrane region" description="Helical" evidence="1">
    <location>
        <begin position="12"/>
        <end position="30"/>
    </location>
</feature>
<evidence type="ECO:0000313" key="3">
    <source>
        <dbReference type="Proteomes" id="UP000070405"/>
    </source>
</evidence>
<evidence type="ECO:0000256" key="1">
    <source>
        <dbReference type="SAM" id="Phobius"/>
    </source>
</evidence>
<protein>
    <submittedName>
        <fullName evidence="2">Uncharacterized protein</fullName>
    </submittedName>
</protein>
<dbReference type="AlphaFoldDB" id="A0A133VBZ3"/>
<reference evidence="2 3" key="1">
    <citation type="journal article" date="2016" name="Sci. Rep.">
        <title>Metabolic traits of an uncultured archaeal lineage -MSBL1- from brine pools of the Red Sea.</title>
        <authorList>
            <person name="Mwirichia R."/>
            <person name="Alam I."/>
            <person name="Rashid M."/>
            <person name="Vinu M."/>
            <person name="Ba-Alawi W."/>
            <person name="Anthony Kamau A."/>
            <person name="Kamanda Ngugi D."/>
            <person name="Goker M."/>
            <person name="Klenk H.P."/>
            <person name="Bajic V."/>
            <person name="Stingl U."/>
        </authorList>
    </citation>
    <scope>NUCLEOTIDE SEQUENCE [LARGE SCALE GENOMIC DNA]</scope>
    <source>
        <strain evidence="2">SCGC-AAA261G05</strain>
    </source>
</reference>
<keyword evidence="1" id="KW-0812">Transmembrane</keyword>
<keyword evidence="1" id="KW-0472">Membrane</keyword>
<dbReference type="EMBL" id="LHYA01000010">
    <property type="protein sequence ID" value="KXB03968.1"/>
    <property type="molecule type" value="Genomic_DNA"/>
</dbReference>
<proteinExistence type="predicted"/>
<gene>
    <name evidence="2" type="ORF">AKJ47_01295</name>
</gene>
<evidence type="ECO:0000313" key="2">
    <source>
        <dbReference type="EMBL" id="KXB03968.1"/>
    </source>
</evidence>
<organism evidence="2 3">
    <name type="scientific">candidate division MSBL1 archaeon SCGC-AAA261G05</name>
    <dbReference type="NCBI Taxonomy" id="1698276"/>
    <lineage>
        <taxon>Archaea</taxon>
        <taxon>Methanobacteriati</taxon>
        <taxon>Methanobacteriota</taxon>
        <taxon>candidate division MSBL1</taxon>
    </lineage>
</organism>
<dbReference type="Proteomes" id="UP000070405">
    <property type="component" value="Unassembled WGS sequence"/>
</dbReference>
<name>A0A133VBZ3_9EURY</name>
<comment type="caution">
    <text evidence="2">The sequence shown here is derived from an EMBL/GenBank/DDBJ whole genome shotgun (WGS) entry which is preliminary data.</text>
</comment>
<sequence length="209" mass="23070">MKDIPRNLREKAIVVGVLIASASIASAFLYSSARSTNASTPPLAKLKLKQSKTYYGPGFTKAVLEVDALTDNQIEPLSDLYYDDREPDEPTDLSLAWGMGWYYAGKVQEKGDTFTSEGENVQVFYRDNIIVHPGEREAIIIKLIFDEASPGKNVSLVPQVVGSKHVRDAKQKLDKYKIKVGIRIEGLGIVGELLVDVTVTKPNQKDDVT</sequence>
<accession>A0A133VBZ3</accession>
<keyword evidence="1" id="KW-1133">Transmembrane helix</keyword>
<keyword evidence="3" id="KW-1185">Reference proteome</keyword>